<dbReference type="SUPFAM" id="SSF159006">
    <property type="entry name" value="YopX-like"/>
    <property type="match status" value="1"/>
</dbReference>
<dbReference type="InterPro" id="IPR019096">
    <property type="entry name" value="YopX_protein"/>
</dbReference>
<dbReference type="Proteomes" id="UP000503264">
    <property type="component" value="Chromosome"/>
</dbReference>
<evidence type="ECO:0000313" key="3">
    <source>
        <dbReference type="Proteomes" id="UP000503264"/>
    </source>
</evidence>
<dbReference type="AlphaFoldDB" id="A0A6G5QH46"/>
<proteinExistence type="predicted"/>
<evidence type="ECO:0000259" key="1">
    <source>
        <dbReference type="Pfam" id="PF09643"/>
    </source>
</evidence>
<reference evidence="2 3" key="1">
    <citation type="submission" date="2016-07" db="EMBL/GenBank/DDBJ databases">
        <title>Comparative genomics of the Campylobacter concisus group.</title>
        <authorList>
            <person name="Miller W.G."/>
            <person name="Yee E."/>
            <person name="Chapman M.H."/>
            <person name="Huynh S."/>
            <person name="Bono J.L."/>
            <person name="On S.L.W."/>
            <person name="StLeger J."/>
            <person name="Foster G."/>
            <person name="Parker C.T."/>
        </authorList>
    </citation>
    <scope>NUCLEOTIDE SEQUENCE [LARGE SCALE GENOMIC DNA]</scope>
    <source>
        <strain evidence="2 3">CCUG 21559</strain>
    </source>
</reference>
<keyword evidence="3" id="KW-1185">Reference proteome</keyword>
<sequence>MRDIKFRAWDKENKRMLPVDYMKLDFGKVPYVNGETFSKDDGWFDYELCDDEFELMQSTGLKDKRGTEIYEKDIVKFSNRDSRYKSKGEVVWWQGEAAFLIKCDNEIYKHFDEVSELEVIDNIYENPELLGENNEL</sequence>
<gene>
    <name evidence="2" type="ORF">CMUC_1170</name>
</gene>
<dbReference type="NCBIfam" id="TIGR01671">
    <property type="entry name" value="phage_TIGR01671"/>
    <property type="match status" value="1"/>
</dbReference>
<accession>A0A6G5QH46</accession>
<evidence type="ECO:0000313" key="2">
    <source>
        <dbReference type="EMBL" id="QCD44944.1"/>
    </source>
</evidence>
<feature type="domain" description="YopX protein" evidence="1">
    <location>
        <begin position="5"/>
        <end position="130"/>
    </location>
</feature>
<name>A0A6G5QH46_9BACT</name>
<dbReference type="InterPro" id="IPR010024">
    <property type="entry name" value="CHP16711"/>
</dbReference>
<dbReference type="Pfam" id="PF09643">
    <property type="entry name" value="YopX"/>
    <property type="match status" value="1"/>
</dbReference>
<dbReference type="EMBL" id="CP012542">
    <property type="protein sequence ID" value="QCD44944.1"/>
    <property type="molecule type" value="Genomic_DNA"/>
</dbReference>
<organism evidence="2 3">
    <name type="scientific">Campylobacter mucosalis CCUG 21559</name>
    <dbReference type="NCBI Taxonomy" id="1032067"/>
    <lineage>
        <taxon>Bacteria</taxon>
        <taxon>Pseudomonadati</taxon>
        <taxon>Campylobacterota</taxon>
        <taxon>Epsilonproteobacteria</taxon>
        <taxon>Campylobacterales</taxon>
        <taxon>Campylobacteraceae</taxon>
        <taxon>Campylobacter</taxon>
    </lineage>
</organism>
<protein>
    <submittedName>
        <fullName evidence="2">YopX family protein</fullName>
    </submittedName>
</protein>
<dbReference type="InterPro" id="IPR023385">
    <property type="entry name" value="YopX-like_C"/>
</dbReference>
<dbReference type="Gene3D" id="2.30.30.290">
    <property type="entry name" value="YopX-like domains"/>
    <property type="match status" value="1"/>
</dbReference>